<dbReference type="Proteomes" id="UP000176897">
    <property type="component" value="Unassembled WGS sequence"/>
</dbReference>
<dbReference type="InterPro" id="IPR032816">
    <property type="entry name" value="VTT_dom"/>
</dbReference>
<gene>
    <name evidence="8" type="ORF">A3B21_04050</name>
</gene>
<dbReference type="AlphaFoldDB" id="A0A1F7UUU9"/>
<keyword evidence="5 6" id="KW-0472">Membrane</keyword>
<feature type="domain" description="VTT" evidence="7">
    <location>
        <begin position="74"/>
        <end position="187"/>
    </location>
</feature>
<name>A0A1F7UUU9_9BACT</name>
<comment type="caution">
    <text evidence="8">The sequence shown here is derived from an EMBL/GenBank/DDBJ whole genome shotgun (WGS) entry which is preliminary data.</text>
</comment>
<keyword evidence="3 6" id="KW-0812">Transmembrane</keyword>
<evidence type="ECO:0000256" key="4">
    <source>
        <dbReference type="ARBA" id="ARBA00022989"/>
    </source>
</evidence>
<reference evidence="8 9" key="1">
    <citation type="journal article" date="2016" name="Nat. Commun.">
        <title>Thousands of microbial genomes shed light on interconnected biogeochemical processes in an aquifer system.</title>
        <authorList>
            <person name="Anantharaman K."/>
            <person name="Brown C.T."/>
            <person name="Hug L.A."/>
            <person name="Sharon I."/>
            <person name="Castelle C.J."/>
            <person name="Probst A.J."/>
            <person name="Thomas B.C."/>
            <person name="Singh A."/>
            <person name="Wilkins M.J."/>
            <person name="Karaoz U."/>
            <person name="Brodie E.L."/>
            <person name="Williams K.H."/>
            <person name="Hubbard S.S."/>
            <person name="Banfield J.F."/>
        </authorList>
    </citation>
    <scope>NUCLEOTIDE SEQUENCE [LARGE SCALE GENOMIC DNA]</scope>
</reference>
<keyword evidence="4 6" id="KW-1133">Transmembrane helix</keyword>
<organism evidence="8 9">
    <name type="scientific">Candidatus Uhrbacteria bacterium RIFCSPLOWO2_01_FULL_47_24</name>
    <dbReference type="NCBI Taxonomy" id="1802401"/>
    <lineage>
        <taxon>Bacteria</taxon>
        <taxon>Candidatus Uhriibacteriota</taxon>
    </lineage>
</organism>
<evidence type="ECO:0000256" key="5">
    <source>
        <dbReference type="ARBA" id="ARBA00023136"/>
    </source>
</evidence>
<dbReference type="EMBL" id="MGEJ01000005">
    <property type="protein sequence ID" value="OGL81514.1"/>
    <property type="molecule type" value="Genomic_DNA"/>
</dbReference>
<dbReference type="PANTHER" id="PTHR12677">
    <property type="entry name" value="GOLGI APPARATUS MEMBRANE PROTEIN TVP38-RELATED"/>
    <property type="match status" value="1"/>
</dbReference>
<evidence type="ECO:0000256" key="1">
    <source>
        <dbReference type="ARBA" id="ARBA00004651"/>
    </source>
</evidence>
<keyword evidence="2 6" id="KW-1003">Cell membrane</keyword>
<dbReference type="PANTHER" id="PTHR12677:SF59">
    <property type="entry name" value="GOLGI APPARATUS MEMBRANE PROTEIN TVP38-RELATED"/>
    <property type="match status" value="1"/>
</dbReference>
<dbReference type="GO" id="GO:0005886">
    <property type="term" value="C:plasma membrane"/>
    <property type="evidence" value="ECO:0007669"/>
    <property type="project" value="UniProtKB-SubCell"/>
</dbReference>
<evidence type="ECO:0000313" key="9">
    <source>
        <dbReference type="Proteomes" id="UP000176897"/>
    </source>
</evidence>
<comment type="caution">
    <text evidence="6">Lacks conserved residue(s) required for the propagation of feature annotation.</text>
</comment>
<evidence type="ECO:0000313" key="8">
    <source>
        <dbReference type="EMBL" id="OGL81514.1"/>
    </source>
</evidence>
<evidence type="ECO:0000256" key="3">
    <source>
        <dbReference type="ARBA" id="ARBA00022692"/>
    </source>
</evidence>
<feature type="transmembrane region" description="Helical" evidence="6">
    <location>
        <begin position="55"/>
        <end position="84"/>
    </location>
</feature>
<feature type="transmembrane region" description="Helical" evidence="6">
    <location>
        <begin position="90"/>
        <end position="108"/>
    </location>
</feature>
<dbReference type="Pfam" id="PF09335">
    <property type="entry name" value="VTT_dom"/>
    <property type="match status" value="1"/>
</dbReference>
<evidence type="ECO:0000256" key="6">
    <source>
        <dbReference type="RuleBase" id="RU366058"/>
    </source>
</evidence>
<feature type="transmembrane region" description="Helical" evidence="6">
    <location>
        <begin position="16"/>
        <end position="34"/>
    </location>
</feature>
<dbReference type="InterPro" id="IPR015414">
    <property type="entry name" value="TMEM64"/>
</dbReference>
<comment type="similarity">
    <text evidence="6">Belongs to the TVP38/TMEM64 family.</text>
</comment>
<comment type="subcellular location">
    <subcellularLocation>
        <location evidence="1 6">Cell membrane</location>
        <topology evidence="1 6">Multi-pass membrane protein</topology>
    </subcellularLocation>
</comment>
<feature type="transmembrane region" description="Helical" evidence="6">
    <location>
        <begin position="192"/>
        <end position="213"/>
    </location>
</feature>
<evidence type="ECO:0000259" key="7">
    <source>
        <dbReference type="Pfam" id="PF09335"/>
    </source>
</evidence>
<accession>A0A1F7UUU9</accession>
<evidence type="ECO:0000256" key="2">
    <source>
        <dbReference type="ARBA" id="ARBA00022475"/>
    </source>
</evidence>
<protein>
    <recommendedName>
        <fullName evidence="6">TVP38/TMEM64 family membrane protein</fullName>
    </recommendedName>
</protein>
<dbReference type="STRING" id="1802401.A3B21_04050"/>
<sequence length="224" mass="24726">MSTITKLLSDRKKLKSLASISIYVALMVIAAVVFSKYIDRESLQALVQNSGGLGIVVYFLIEVVYVTLTPLFNTAILIASGYIFGGHVGFAINFFATTLGLFLIVFLVKRYGRPLLQRVISENFYDRFDQLTQKIGPITLLVVYVLPLTPDDELTYIVAAGPIGFKRFILPIFLGTLAKSAYSYIGDMGTRGIVIATYARLILLVVGLIAVGLQERFLLKKRTG</sequence>
<proteinExistence type="inferred from homology"/>